<comment type="caution">
    <text evidence="4">The sequence shown here is derived from an EMBL/GenBank/DDBJ whole genome shotgun (WGS) entry which is preliminary data.</text>
</comment>
<gene>
    <name evidence="4" type="ORF">JG688_00002119</name>
</gene>
<feature type="compositionally biased region" description="Polar residues" evidence="1">
    <location>
        <begin position="1477"/>
        <end position="1489"/>
    </location>
</feature>
<evidence type="ECO:0000313" key="5">
    <source>
        <dbReference type="Proteomes" id="UP000709295"/>
    </source>
</evidence>
<feature type="compositionally biased region" description="Basic residues" evidence="1">
    <location>
        <begin position="1491"/>
        <end position="1504"/>
    </location>
</feature>
<evidence type="ECO:0000256" key="2">
    <source>
        <dbReference type="SAM" id="SignalP"/>
    </source>
</evidence>
<dbReference type="PROSITE" id="PS50076">
    <property type="entry name" value="DNAJ_2"/>
    <property type="match status" value="1"/>
</dbReference>
<keyword evidence="2" id="KW-0732">Signal</keyword>
<feature type="region of interest" description="Disordered" evidence="1">
    <location>
        <begin position="1408"/>
        <end position="1504"/>
    </location>
</feature>
<feature type="region of interest" description="Disordered" evidence="1">
    <location>
        <begin position="876"/>
        <end position="903"/>
    </location>
</feature>
<dbReference type="Proteomes" id="UP000709295">
    <property type="component" value="Unassembled WGS sequence"/>
</dbReference>
<evidence type="ECO:0000256" key="1">
    <source>
        <dbReference type="SAM" id="MobiDB-lite"/>
    </source>
</evidence>
<accession>A0A8J5MCX9</accession>
<dbReference type="InterPro" id="IPR001623">
    <property type="entry name" value="DnaJ_domain"/>
</dbReference>
<evidence type="ECO:0000259" key="3">
    <source>
        <dbReference type="PROSITE" id="PS50076"/>
    </source>
</evidence>
<dbReference type="CDD" id="cd06257">
    <property type="entry name" value="DnaJ"/>
    <property type="match status" value="1"/>
</dbReference>
<sequence length="1504" mass="169870">MLRHHDHRCLVGTSWLIFLLLCIVSCMALEVLLEVQLPLEPPPEHRQFMLLSGQEPVDTLEAFRVRHSQTLKWRYNMLVQICQGPRVVCRREVPMVYSTQIQAPGGGVLGELEILEGVEPADAVLGFALQHHIGREGRATILNAVCAVPHVVCTRYKALMHSRTVAGDGGTQIGKLEIYDNVEPVDQIYKFIKDHKLPMPAVDQLLVVFRVPVAAQNGSQLGILEVLANEEPADAVARFGNKHELGPEEKKSIVTGVCQASGLGCTRDVGILYETIYTLPDGRRERLPFYDGQDSTDVIYEYGLMRNLTLRQRQKILIEVCNEPRKRPNCTRAEPMLINIPVWESASTKLGDVQILEGQEPIDVVYAFMEKHDLFQTAPLNTTLIEIVCNSTRVECSRMQPRRTLFSVQATYAGLSHTLEYVRPESDWICDTEPHGGQRCVHYVEILAKKFCERHMYDWAACESRILEALRQQLEFYEIRMWKAKDMYAKLGLVKTASREQIDAAYNTLVKRFNNETEPYKYDKLKEAYRVLSDPEEKYYYDLPGNGEIEVQPRKSVWNLRSRAFRHAWATFMRYECHSFLRLLLELLPAAAMAETMELKKGLCLSTNTGQRPSFENAHARSGYIQQKINRCGNLPNLLLTEELSELRSQLFRASQSECWNMALYGGGPGYDAIGFVFMREYFRAWDVNFHATVYDNEPGWKCAIDAAGQTLDQLGQHNVSLSFQHCDITLDLEAVENEHVHQSLRATQLHIFSFVCVENFCLLRDSDYVFLRSLFTQSSAGSYFIFTDSTHRLWPAIFEVANAIAPDRFRVWTPFALTVSRRDSAASAPSSPDEFLRSLLAEENPTVSAPLVSALSNDAVLARFIGFVTRVPVSSSQLPDGPDANKVATAEDAAARREDETAENVTPELLTSYRATMLLTNDDTADALLTFLGDKSKVLTRCLFQVFQSDAQGNLRHACRVIDHLLRFYLDDVYDVLSKDVNTVQRYMGAMIPYLEHAPVAELFLTLVCKPHSAAVMRFYASTPPKKWAFFRALAEWKVLLVLANHVCSTEYGETHTIGAADVFLELLDRLAADENGQLLLQPAAYCLELLEGLIRAAVEPEDSKSLTPQRSVGQRTAAMKCVFRLLQKSTLEKVQGPPTSPYQSFGATIVNLVPNQLGPLRQKIYELVEQHLGEVLKYLVQKYVSQQNIEMPDEESGKPLPETAVRHTAYVVKVPFTELRLTLVESLVEIMAHNPSLMSDHFDANVWRVLVTWFFEYSHNNLYHAAFYQLVFIALRTDNQQTLEVLVKKLKLVTLLVEHYRADGDSTSNKGYILQICNAIRLQAASQSPEAFLRNFLQSHTTWRGFEQELRDHTNLLCVNGLGFTVPQAIRPGYQKDTWQMLTEEEAGIDHGSEFARSLGFVDDVAWPEDDAPEGNKKRKKKKKGKRNTHYPNGNSNHNADEADSTDDEFTAKPEDAAAAALVAAEEAELAANGSIRTKSGTTNGASTPKKKKKHKKKLNKK</sequence>
<dbReference type="EMBL" id="JAENGY010000053">
    <property type="protein sequence ID" value="KAG6975693.1"/>
    <property type="molecule type" value="Genomic_DNA"/>
</dbReference>
<feature type="signal peptide" evidence="2">
    <location>
        <begin position="1"/>
        <end position="28"/>
    </location>
</feature>
<feature type="compositionally biased region" description="Basic residues" evidence="1">
    <location>
        <begin position="1419"/>
        <end position="1431"/>
    </location>
</feature>
<name>A0A8J5MCX9_9STRA</name>
<reference evidence="4" key="1">
    <citation type="submission" date="2021-01" db="EMBL/GenBank/DDBJ databases">
        <title>Phytophthora aleatoria, a newly-described species from Pinus radiata is distinct from Phytophthora cactorum isolates based on comparative genomics.</title>
        <authorList>
            <person name="Mcdougal R."/>
            <person name="Panda P."/>
            <person name="Williams N."/>
            <person name="Studholme D.J."/>
        </authorList>
    </citation>
    <scope>NUCLEOTIDE SEQUENCE</scope>
    <source>
        <strain evidence="4">NZFS 4037</strain>
    </source>
</reference>
<proteinExistence type="predicted"/>
<protein>
    <recommendedName>
        <fullName evidence="3">J domain-containing protein</fullName>
    </recommendedName>
</protein>
<organism evidence="4 5">
    <name type="scientific">Phytophthora aleatoria</name>
    <dbReference type="NCBI Taxonomy" id="2496075"/>
    <lineage>
        <taxon>Eukaryota</taxon>
        <taxon>Sar</taxon>
        <taxon>Stramenopiles</taxon>
        <taxon>Oomycota</taxon>
        <taxon>Peronosporomycetes</taxon>
        <taxon>Peronosporales</taxon>
        <taxon>Peronosporaceae</taxon>
        <taxon>Phytophthora</taxon>
    </lineage>
</organism>
<evidence type="ECO:0000313" key="4">
    <source>
        <dbReference type="EMBL" id="KAG6975693.1"/>
    </source>
</evidence>
<feature type="chain" id="PRO_5035273032" description="J domain-containing protein" evidence="2">
    <location>
        <begin position="29"/>
        <end position="1504"/>
    </location>
</feature>
<feature type="domain" description="J" evidence="3">
    <location>
        <begin position="486"/>
        <end position="545"/>
    </location>
</feature>
<keyword evidence="5" id="KW-1185">Reference proteome</keyword>